<evidence type="ECO:0000313" key="2">
    <source>
        <dbReference type="EMBL" id="GIF26563.1"/>
    </source>
</evidence>
<accession>A0A919NY89</accession>
<protein>
    <submittedName>
        <fullName evidence="2">Uncharacterized protein</fullName>
    </submittedName>
</protein>
<dbReference type="InterPro" id="IPR046658">
    <property type="entry name" value="DUF6767"/>
</dbReference>
<feature type="region of interest" description="Disordered" evidence="1">
    <location>
        <begin position="53"/>
        <end position="75"/>
    </location>
</feature>
<dbReference type="Pfam" id="PF20555">
    <property type="entry name" value="DUF6767"/>
    <property type="match status" value="1"/>
</dbReference>
<sequence length="75" mass="8147">MTAWKPDERCPLRPGEHCRLCQLGATGPQDCPLVYLVMTDDELRAGVQAAALRAPAGQPSASRARPLMSSTTIRR</sequence>
<dbReference type="RefSeq" id="WP_203814360.1">
    <property type="nucleotide sequence ID" value="NZ_BOMY01000061.1"/>
</dbReference>
<keyword evidence="3" id="KW-1185">Reference proteome</keyword>
<organism evidence="2 3">
    <name type="scientific">Paractinoplanes tereljensis</name>
    <dbReference type="NCBI Taxonomy" id="571912"/>
    <lineage>
        <taxon>Bacteria</taxon>
        <taxon>Bacillati</taxon>
        <taxon>Actinomycetota</taxon>
        <taxon>Actinomycetes</taxon>
        <taxon>Micromonosporales</taxon>
        <taxon>Micromonosporaceae</taxon>
        <taxon>Paractinoplanes</taxon>
    </lineage>
</organism>
<gene>
    <name evidence="2" type="ORF">Ate02nite_92930</name>
</gene>
<dbReference type="EMBL" id="BOMY01000061">
    <property type="protein sequence ID" value="GIF26563.1"/>
    <property type="molecule type" value="Genomic_DNA"/>
</dbReference>
<evidence type="ECO:0000256" key="1">
    <source>
        <dbReference type="SAM" id="MobiDB-lite"/>
    </source>
</evidence>
<reference evidence="2" key="1">
    <citation type="submission" date="2021-01" db="EMBL/GenBank/DDBJ databases">
        <title>Whole genome shotgun sequence of Actinoplanes tereljensis NBRC 105297.</title>
        <authorList>
            <person name="Komaki H."/>
            <person name="Tamura T."/>
        </authorList>
    </citation>
    <scope>NUCLEOTIDE SEQUENCE</scope>
    <source>
        <strain evidence="2">NBRC 105297</strain>
    </source>
</reference>
<comment type="caution">
    <text evidence="2">The sequence shown here is derived from an EMBL/GenBank/DDBJ whole genome shotgun (WGS) entry which is preliminary data.</text>
</comment>
<dbReference type="AlphaFoldDB" id="A0A919NY89"/>
<evidence type="ECO:0000313" key="3">
    <source>
        <dbReference type="Proteomes" id="UP000623608"/>
    </source>
</evidence>
<name>A0A919NY89_9ACTN</name>
<dbReference type="Proteomes" id="UP000623608">
    <property type="component" value="Unassembled WGS sequence"/>
</dbReference>
<proteinExistence type="predicted"/>